<dbReference type="PROSITE" id="PS51257">
    <property type="entry name" value="PROKAR_LIPOPROTEIN"/>
    <property type="match status" value="1"/>
</dbReference>
<organism evidence="3 4">
    <name type="scientific">Chitinasiproducens palmae</name>
    <dbReference type="NCBI Taxonomy" id="1770053"/>
    <lineage>
        <taxon>Bacteria</taxon>
        <taxon>Pseudomonadati</taxon>
        <taxon>Pseudomonadota</taxon>
        <taxon>Betaproteobacteria</taxon>
        <taxon>Burkholderiales</taxon>
        <taxon>Burkholderiaceae</taxon>
        <taxon>Chitinasiproducens</taxon>
    </lineage>
</organism>
<dbReference type="OrthoDB" id="8940851at2"/>
<feature type="signal peptide" evidence="1">
    <location>
        <begin position="1"/>
        <end position="24"/>
    </location>
</feature>
<dbReference type="STRING" id="1770053.SAMN05216551_11533"/>
<gene>
    <name evidence="3" type="ORF">SAMN05216551_11533</name>
</gene>
<name>A0A1H2PV26_9BURK</name>
<dbReference type="EMBL" id="FNLO01000015">
    <property type="protein sequence ID" value="SDV51112.1"/>
    <property type="molecule type" value="Genomic_DNA"/>
</dbReference>
<sequence>MRVRAGIAALTLALLSGCASYVTSDVTAFQNWSAGDADKRFAFDPRQSNDLETNTYQRLVQEELSPHGFRLTPLAEAAYLVTLSYGTRPTTVMVPQVVSSPWGPPIGWGPWGGWGPRPFGWGPWGGWGPPVIDTPYPATDAFLTVKISQQNDGREVYRVTARHVGDDGSLPRLMPYLVRSALGDFPLPNGTVREVRIDRQKNAGVVNEVVPAGTAAAGNANERLVSPAR</sequence>
<dbReference type="Pfam" id="PF13590">
    <property type="entry name" value="DUF4136"/>
    <property type="match status" value="1"/>
</dbReference>
<evidence type="ECO:0000259" key="2">
    <source>
        <dbReference type="Pfam" id="PF13590"/>
    </source>
</evidence>
<dbReference type="RefSeq" id="WP_091912542.1">
    <property type="nucleotide sequence ID" value="NZ_FNLO01000015.1"/>
</dbReference>
<accession>A0A1H2PV26</accession>
<evidence type="ECO:0000256" key="1">
    <source>
        <dbReference type="SAM" id="SignalP"/>
    </source>
</evidence>
<feature type="chain" id="PRO_5017302277" description="DUF4136 domain-containing protein" evidence="1">
    <location>
        <begin position="25"/>
        <end position="229"/>
    </location>
</feature>
<dbReference type="Gene3D" id="3.30.160.670">
    <property type="match status" value="1"/>
</dbReference>
<dbReference type="Proteomes" id="UP000243719">
    <property type="component" value="Unassembled WGS sequence"/>
</dbReference>
<keyword evidence="1" id="KW-0732">Signal</keyword>
<dbReference type="AlphaFoldDB" id="A0A1H2PV26"/>
<reference evidence="4" key="1">
    <citation type="submission" date="2016-09" db="EMBL/GenBank/DDBJ databases">
        <authorList>
            <person name="Varghese N."/>
            <person name="Submissions S."/>
        </authorList>
    </citation>
    <scope>NUCLEOTIDE SEQUENCE [LARGE SCALE GENOMIC DNA]</scope>
    <source>
        <strain evidence="4">JS23</strain>
    </source>
</reference>
<keyword evidence="4" id="KW-1185">Reference proteome</keyword>
<proteinExistence type="predicted"/>
<protein>
    <recommendedName>
        <fullName evidence="2">DUF4136 domain-containing protein</fullName>
    </recommendedName>
</protein>
<evidence type="ECO:0000313" key="3">
    <source>
        <dbReference type="EMBL" id="SDV51112.1"/>
    </source>
</evidence>
<dbReference type="InterPro" id="IPR025411">
    <property type="entry name" value="DUF4136"/>
</dbReference>
<feature type="domain" description="DUF4136" evidence="2">
    <location>
        <begin position="26"/>
        <end position="186"/>
    </location>
</feature>
<evidence type="ECO:0000313" key="4">
    <source>
        <dbReference type="Proteomes" id="UP000243719"/>
    </source>
</evidence>